<sequence>MENRKKLIILIIGFLGFAAFLVVTYFGYGLLSSEYNKKNVTIQAEKDGDENKQSTKPSKFKAKVMATDFTVYDENSKEVKLSDYRGTPVVLNFWASWCPPCREEMPAFNEMSNKYKDKVAILMINLTDGQRETVDDAKKFIKENDYNMKVLFDNEMDASDKYNITAIPRTIIIDKDGYIINDYSGGISKDILESKIKSLIK</sequence>
<dbReference type="PROSITE" id="PS51352">
    <property type="entry name" value="THIOREDOXIN_2"/>
    <property type="match status" value="1"/>
</dbReference>
<keyword evidence="4" id="KW-1185">Reference proteome</keyword>
<dbReference type="InterPro" id="IPR036249">
    <property type="entry name" value="Thioredoxin-like_sf"/>
</dbReference>
<dbReference type="InterPro" id="IPR017937">
    <property type="entry name" value="Thioredoxin_CS"/>
</dbReference>
<keyword evidence="1" id="KW-0472">Membrane</keyword>
<gene>
    <name evidence="3" type="primary">resA</name>
    <name evidence="3" type="ORF">CLCHR_02660</name>
</gene>
<dbReference type="EMBL" id="MZGT01000003">
    <property type="protein sequence ID" value="OPJ65910.1"/>
    <property type="molecule type" value="Genomic_DNA"/>
</dbReference>
<dbReference type="OrthoDB" id="9809733at2"/>
<dbReference type="PANTHER" id="PTHR42852:SF17">
    <property type="entry name" value="THIOREDOXIN-LIKE PROTEIN HI_1115"/>
    <property type="match status" value="1"/>
</dbReference>
<dbReference type="RefSeq" id="WP_079437856.1">
    <property type="nucleotide sequence ID" value="NZ_MZGT01000003.1"/>
</dbReference>
<evidence type="ECO:0000313" key="3">
    <source>
        <dbReference type="EMBL" id="OPJ65910.1"/>
    </source>
</evidence>
<dbReference type="InterPro" id="IPR013766">
    <property type="entry name" value="Thioredoxin_domain"/>
</dbReference>
<comment type="caution">
    <text evidence="3">The sequence shown here is derived from an EMBL/GenBank/DDBJ whole genome shotgun (WGS) entry which is preliminary data.</text>
</comment>
<keyword evidence="1" id="KW-1133">Transmembrane helix</keyword>
<evidence type="ECO:0000256" key="1">
    <source>
        <dbReference type="SAM" id="Phobius"/>
    </source>
</evidence>
<keyword evidence="1" id="KW-0812">Transmembrane</keyword>
<dbReference type="InterPro" id="IPR000866">
    <property type="entry name" value="AhpC/TSA"/>
</dbReference>
<dbReference type="Gene3D" id="3.40.30.10">
    <property type="entry name" value="Glutaredoxin"/>
    <property type="match status" value="1"/>
</dbReference>
<proteinExistence type="predicted"/>
<reference evidence="3 4" key="1">
    <citation type="submission" date="2017-03" db="EMBL/GenBank/DDBJ databases">
        <title>Genome sequence of Clostridium chromiireducens DSM 23318.</title>
        <authorList>
            <person name="Poehlein A."/>
            <person name="Daniel R."/>
        </authorList>
    </citation>
    <scope>NUCLEOTIDE SEQUENCE [LARGE SCALE GENOMIC DNA]</scope>
    <source>
        <strain evidence="3 4">DSM 23318</strain>
    </source>
</reference>
<dbReference type="SUPFAM" id="SSF52833">
    <property type="entry name" value="Thioredoxin-like"/>
    <property type="match status" value="1"/>
</dbReference>
<name>A0A1V4J1E1_9CLOT</name>
<evidence type="ECO:0000259" key="2">
    <source>
        <dbReference type="PROSITE" id="PS51352"/>
    </source>
</evidence>
<dbReference type="Proteomes" id="UP000191056">
    <property type="component" value="Unassembled WGS sequence"/>
</dbReference>
<dbReference type="CDD" id="cd02966">
    <property type="entry name" value="TlpA_like_family"/>
    <property type="match status" value="1"/>
</dbReference>
<dbReference type="Pfam" id="PF00578">
    <property type="entry name" value="AhpC-TSA"/>
    <property type="match status" value="1"/>
</dbReference>
<accession>A0A1V4J1E1</accession>
<dbReference type="GO" id="GO:0016209">
    <property type="term" value="F:antioxidant activity"/>
    <property type="evidence" value="ECO:0007669"/>
    <property type="project" value="InterPro"/>
</dbReference>
<dbReference type="AlphaFoldDB" id="A0A1V4J1E1"/>
<feature type="domain" description="Thioredoxin" evidence="2">
    <location>
        <begin position="60"/>
        <end position="201"/>
    </location>
</feature>
<dbReference type="STRING" id="225345.CLCHR_02660"/>
<dbReference type="GO" id="GO:0016491">
    <property type="term" value="F:oxidoreductase activity"/>
    <property type="evidence" value="ECO:0007669"/>
    <property type="project" value="InterPro"/>
</dbReference>
<dbReference type="PROSITE" id="PS00194">
    <property type="entry name" value="THIOREDOXIN_1"/>
    <property type="match status" value="1"/>
</dbReference>
<dbReference type="PANTHER" id="PTHR42852">
    <property type="entry name" value="THIOL:DISULFIDE INTERCHANGE PROTEIN DSBE"/>
    <property type="match status" value="1"/>
</dbReference>
<organism evidence="3 4">
    <name type="scientific">Clostridium chromiireducens</name>
    <dbReference type="NCBI Taxonomy" id="225345"/>
    <lineage>
        <taxon>Bacteria</taxon>
        <taxon>Bacillati</taxon>
        <taxon>Bacillota</taxon>
        <taxon>Clostridia</taxon>
        <taxon>Eubacteriales</taxon>
        <taxon>Clostridiaceae</taxon>
        <taxon>Clostridium</taxon>
    </lineage>
</organism>
<evidence type="ECO:0000313" key="4">
    <source>
        <dbReference type="Proteomes" id="UP000191056"/>
    </source>
</evidence>
<dbReference type="InterPro" id="IPR050553">
    <property type="entry name" value="Thioredoxin_ResA/DsbE_sf"/>
</dbReference>
<protein>
    <submittedName>
        <fullName evidence="3">Thiol-disulfide oxidoreductase ResA</fullName>
    </submittedName>
</protein>
<feature type="transmembrane region" description="Helical" evidence="1">
    <location>
        <begin position="7"/>
        <end position="28"/>
    </location>
</feature>